<evidence type="ECO:0000256" key="1">
    <source>
        <dbReference type="SAM" id="Phobius"/>
    </source>
</evidence>
<accession>A0ABP8ZA45</accession>
<sequence>MNTTNRGLNRLFILVVGVLLLAAGALAIAIAAAPALASQWKRTASDLAGSGAPSWVREPVMGQASALVIGLVVLAVVLIVLLLVFIAKQGHGRTAAALEQRNGTTVTRIDLAIPKALLEQHLEGRPELAGLRISAYEVRGTPMLKITARCSRGASPATVSSAISGAIRDLEQIVGTDVPAFVQLTGGFRTGSASRPRVA</sequence>
<evidence type="ECO:0000313" key="2">
    <source>
        <dbReference type="EMBL" id="GAA4750780.1"/>
    </source>
</evidence>
<evidence type="ECO:0000313" key="3">
    <source>
        <dbReference type="Proteomes" id="UP001500121"/>
    </source>
</evidence>
<dbReference type="Proteomes" id="UP001500121">
    <property type="component" value="Unassembled WGS sequence"/>
</dbReference>
<proteinExistence type="predicted"/>
<organism evidence="2 3">
    <name type="scientific">Amnibacterium soli</name>
    <dbReference type="NCBI Taxonomy" id="1282736"/>
    <lineage>
        <taxon>Bacteria</taxon>
        <taxon>Bacillati</taxon>
        <taxon>Actinomycetota</taxon>
        <taxon>Actinomycetes</taxon>
        <taxon>Micrococcales</taxon>
        <taxon>Microbacteriaceae</taxon>
        <taxon>Amnibacterium</taxon>
    </lineage>
</organism>
<keyword evidence="1" id="KW-1133">Transmembrane helix</keyword>
<keyword evidence="1" id="KW-0812">Transmembrane</keyword>
<dbReference type="EMBL" id="BAABLP010000004">
    <property type="protein sequence ID" value="GAA4750780.1"/>
    <property type="molecule type" value="Genomic_DNA"/>
</dbReference>
<feature type="transmembrane region" description="Helical" evidence="1">
    <location>
        <begin position="61"/>
        <end position="86"/>
    </location>
</feature>
<dbReference type="RefSeq" id="WP_345481465.1">
    <property type="nucleotide sequence ID" value="NZ_BAABLP010000004.1"/>
</dbReference>
<reference evidence="3" key="1">
    <citation type="journal article" date="2019" name="Int. J. Syst. Evol. Microbiol.">
        <title>The Global Catalogue of Microorganisms (GCM) 10K type strain sequencing project: providing services to taxonomists for standard genome sequencing and annotation.</title>
        <authorList>
            <consortium name="The Broad Institute Genomics Platform"/>
            <consortium name="The Broad Institute Genome Sequencing Center for Infectious Disease"/>
            <person name="Wu L."/>
            <person name="Ma J."/>
        </authorList>
    </citation>
    <scope>NUCLEOTIDE SEQUENCE [LARGE SCALE GENOMIC DNA]</scope>
    <source>
        <strain evidence="3">JCM 19015</strain>
    </source>
</reference>
<keyword evidence="3" id="KW-1185">Reference proteome</keyword>
<comment type="caution">
    <text evidence="2">The sequence shown here is derived from an EMBL/GenBank/DDBJ whole genome shotgun (WGS) entry which is preliminary data.</text>
</comment>
<name>A0ABP8ZA45_9MICO</name>
<protein>
    <recommendedName>
        <fullName evidence="4">Alkaline shock response membrane anchor protein AmaP</fullName>
    </recommendedName>
</protein>
<keyword evidence="1" id="KW-0472">Membrane</keyword>
<evidence type="ECO:0008006" key="4">
    <source>
        <dbReference type="Google" id="ProtNLM"/>
    </source>
</evidence>
<gene>
    <name evidence="2" type="ORF">GCM10025783_24140</name>
</gene>